<evidence type="ECO:0000313" key="2">
    <source>
        <dbReference type="Proteomes" id="UP000218334"/>
    </source>
</evidence>
<dbReference type="AlphaFoldDB" id="A0A2H3BGJ6"/>
<dbReference type="Proteomes" id="UP000218334">
    <property type="component" value="Unassembled WGS sequence"/>
</dbReference>
<gene>
    <name evidence="1" type="ORF">ARMSODRAFT_975035</name>
</gene>
<evidence type="ECO:0000313" key="1">
    <source>
        <dbReference type="EMBL" id="PBK69985.1"/>
    </source>
</evidence>
<organism evidence="1 2">
    <name type="scientific">Armillaria solidipes</name>
    <dbReference type="NCBI Taxonomy" id="1076256"/>
    <lineage>
        <taxon>Eukaryota</taxon>
        <taxon>Fungi</taxon>
        <taxon>Dikarya</taxon>
        <taxon>Basidiomycota</taxon>
        <taxon>Agaricomycotina</taxon>
        <taxon>Agaricomycetes</taxon>
        <taxon>Agaricomycetidae</taxon>
        <taxon>Agaricales</taxon>
        <taxon>Marasmiineae</taxon>
        <taxon>Physalacriaceae</taxon>
        <taxon>Armillaria</taxon>
    </lineage>
</organism>
<protein>
    <submittedName>
        <fullName evidence="1">Uncharacterized protein</fullName>
    </submittedName>
</protein>
<dbReference type="EMBL" id="KZ293428">
    <property type="protein sequence ID" value="PBK69985.1"/>
    <property type="molecule type" value="Genomic_DNA"/>
</dbReference>
<proteinExistence type="predicted"/>
<name>A0A2H3BGJ6_9AGAR</name>
<reference evidence="2" key="1">
    <citation type="journal article" date="2017" name="Nat. Ecol. Evol.">
        <title>Genome expansion and lineage-specific genetic innovations in the forest pathogenic fungi Armillaria.</title>
        <authorList>
            <person name="Sipos G."/>
            <person name="Prasanna A.N."/>
            <person name="Walter M.C."/>
            <person name="O'Connor E."/>
            <person name="Balint B."/>
            <person name="Krizsan K."/>
            <person name="Kiss B."/>
            <person name="Hess J."/>
            <person name="Varga T."/>
            <person name="Slot J."/>
            <person name="Riley R."/>
            <person name="Boka B."/>
            <person name="Rigling D."/>
            <person name="Barry K."/>
            <person name="Lee J."/>
            <person name="Mihaltcheva S."/>
            <person name="LaButti K."/>
            <person name="Lipzen A."/>
            <person name="Waldron R."/>
            <person name="Moloney N.M."/>
            <person name="Sperisen C."/>
            <person name="Kredics L."/>
            <person name="Vagvoelgyi C."/>
            <person name="Patrignani A."/>
            <person name="Fitzpatrick D."/>
            <person name="Nagy I."/>
            <person name="Doyle S."/>
            <person name="Anderson J.B."/>
            <person name="Grigoriev I.V."/>
            <person name="Gueldener U."/>
            <person name="Muensterkoetter M."/>
            <person name="Nagy L.G."/>
        </authorList>
    </citation>
    <scope>NUCLEOTIDE SEQUENCE [LARGE SCALE GENOMIC DNA]</scope>
    <source>
        <strain evidence="2">28-4</strain>
    </source>
</reference>
<accession>A0A2H3BGJ6</accession>
<sequence>MSGSSDRRHRRPLNMLTPECHCPTTTVPGRFIAVGLRLPTRIVNSLDTRHLAICRRLSKGYFCPPHTPSRVKCRRATAWKQYMSWLQPYWYNNALQAAYSMRFGNVLAQRDESSNAFVPEVSLCVPLKVWTVSLASLDDFGKYGSRDLLRISTNLQGEFSLNPIFRPLFTYSPHQRHELSYFTGFPTRSKTAVIAWRFKPSEKYVEGEIVRHSSIQALA</sequence>
<keyword evidence="2" id="KW-1185">Reference proteome</keyword>